<evidence type="ECO:0000313" key="4">
    <source>
        <dbReference type="EMBL" id="MFM0597220.1"/>
    </source>
</evidence>
<keyword evidence="2" id="KW-0012">Acyltransferase</keyword>
<dbReference type="Gene3D" id="3.40.630.30">
    <property type="match status" value="1"/>
</dbReference>
<dbReference type="InterPro" id="IPR050832">
    <property type="entry name" value="Bact_Acetyltransf"/>
</dbReference>
<keyword evidence="1" id="KW-0808">Transferase</keyword>
<organism evidence="4 5">
    <name type="scientific">Paraburkholderia dilworthii</name>
    <dbReference type="NCBI Taxonomy" id="948106"/>
    <lineage>
        <taxon>Bacteria</taxon>
        <taxon>Pseudomonadati</taxon>
        <taxon>Pseudomonadota</taxon>
        <taxon>Betaproteobacteria</taxon>
        <taxon>Burkholderiales</taxon>
        <taxon>Burkholderiaceae</taxon>
        <taxon>Paraburkholderia</taxon>
    </lineage>
</organism>
<proteinExistence type="predicted"/>
<dbReference type="RefSeq" id="WP_408217805.1">
    <property type="nucleotide sequence ID" value="NZ_JAQQBZ010000029.1"/>
</dbReference>
<dbReference type="EMBL" id="JAQQBZ010000029">
    <property type="protein sequence ID" value="MFM0597220.1"/>
    <property type="molecule type" value="Genomic_DNA"/>
</dbReference>
<dbReference type="CDD" id="cd04301">
    <property type="entry name" value="NAT_SF"/>
    <property type="match status" value="1"/>
</dbReference>
<evidence type="ECO:0000259" key="3">
    <source>
        <dbReference type="PROSITE" id="PS51186"/>
    </source>
</evidence>
<dbReference type="Proteomes" id="UP001629367">
    <property type="component" value="Unassembled WGS sequence"/>
</dbReference>
<protein>
    <submittedName>
        <fullName evidence="4">Arsenic resistance N-acetyltransferase ArsN2</fullName>
    </submittedName>
</protein>
<comment type="caution">
    <text evidence="4">The sequence shown here is derived from an EMBL/GenBank/DDBJ whole genome shotgun (WGS) entry which is preliminary data.</text>
</comment>
<dbReference type="Pfam" id="PF13508">
    <property type="entry name" value="Acetyltransf_7"/>
    <property type="match status" value="1"/>
</dbReference>
<dbReference type="SUPFAM" id="SSF55729">
    <property type="entry name" value="Acyl-CoA N-acyltransferases (Nat)"/>
    <property type="match status" value="1"/>
</dbReference>
<sequence length="147" mass="15373">MSTMKIRAARSDDLDAIKALLGENGLQASDITVLLLKDFLVAENADGVLVGSVGLERFGGNALLRSLAVAQPARNSGLGGNLVARAEDLARASDVSELWLLTTTAADFFLRWGYGAVNRSSASAELLASTQFAQLCPASAGCMKKTL</sequence>
<accession>A0ABW9DFS7</accession>
<dbReference type="InterPro" id="IPR000182">
    <property type="entry name" value="GNAT_dom"/>
</dbReference>
<name>A0ABW9DFS7_9BURK</name>
<evidence type="ECO:0000313" key="5">
    <source>
        <dbReference type="Proteomes" id="UP001629367"/>
    </source>
</evidence>
<gene>
    <name evidence="4" type="primary">arsN2</name>
    <name evidence="4" type="ORF">PQQ68_29730</name>
</gene>
<dbReference type="PROSITE" id="PS51186">
    <property type="entry name" value="GNAT"/>
    <property type="match status" value="1"/>
</dbReference>
<evidence type="ECO:0000256" key="1">
    <source>
        <dbReference type="ARBA" id="ARBA00022679"/>
    </source>
</evidence>
<evidence type="ECO:0000256" key="2">
    <source>
        <dbReference type="ARBA" id="ARBA00023315"/>
    </source>
</evidence>
<feature type="domain" description="N-acetyltransferase" evidence="3">
    <location>
        <begin position="4"/>
        <end position="147"/>
    </location>
</feature>
<reference evidence="4 5" key="1">
    <citation type="journal article" date="2024" name="Chem. Sci.">
        <title>Discovery of megapolipeptins by genome mining of a Burkholderiales bacteria collection.</title>
        <authorList>
            <person name="Paulo B.S."/>
            <person name="Recchia M.J.J."/>
            <person name="Lee S."/>
            <person name="Fergusson C.H."/>
            <person name="Romanowski S.B."/>
            <person name="Hernandez A."/>
            <person name="Krull N."/>
            <person name="Liu D.Y."/>
            <person name="Cavanagh H."/>
            <person name="Bos A."/>
            <person name="Gray C.A."/>
            <person name="Murphy B.T."/>
            <person name="Linington R.G."/>
            <person name="Eustaquio A.S."/>
        </authorList>
    </citation>
    <scope>NUCLEOTIDE SEQUENCE [LARGE SCALE GENOMIC DNA]</scope>
    <source>
        <strain evidence="4 5">RL17-335-BIF-A</strain>
    </source>
</reference>
<dbReference type="NCBIfam" id="NF040501">
    <property type="entry name" value="resist_ArsN2"/>
    <property type="match status" value="1"/>
</dbReference>
<keyword evidence="5" id="KW-1185">Reference proteome</keyword>
<dbReference type="InterPro" id="IPR016181">
    <property type="entry name" value="Acyl_CoA_acyltransferase"/>
</dbReference>
<dbReference type="PANTHER" id="PTHR43877">
    <property type="entry name" value="AMINOALKYLPHOSPHONATE N-ACETYLTRANSFERASE-RELATED-RELATED"/>
    <property type="match status" value="1"/>
</dbReference>